<dbReference type="NCBIfam" id="NF003843">
    <property type="entry name" value="PRK05422.1"/>
    <property type="match status" value="1"/>
</dbReference>
<accession>A0A8J3MP04</accession>
<comment type="similarity">
    <text evidence="3">Belongs to the SmpB family.</text>
</comment>
<name>A0A8J3MP04_9RICK</name>
<organism evidence="4 5">
    <name type="scientific">Candidatus Mesenet longicola</name>
    <dbReference type="NCBI Taxonomy" id="1892558"/>
    <lineage>
        <taxon>Bacteria</taxon>
        <taxon>Pseudomonadati</taxon>
        <taxon>Pseudomonadota</taxon>
        <taxon>Alphaproteobacteria</taxon>
        <taxon>Rickettsiales</taxon>
        <taxon>Anaplasmataceae</taxon>
        <taxon>Candidatus Mesenet</taxon>
    </lineage>
</organism>
<evidence type="ECO:0000256" key="3">
    <source>
        <dbReference type="HAMAP-Rule" id="MF_00023"/>
    </source>
</evidence>
<keyword evidence="1 3" id="KW-0963">Cytoplasm</keyword>
<dbReference type="GO" id="GO:0003723">
    <property type="term" value="F:RNA binding"/>
    <property type="evidence" value="ECO:0007669"/>
    <property type="project" value="UniProtKB-UniRule"/>
</dbReference>
<keyword evidence="2 3" id="KW-0694">RNA-binding</keyword>
<sequence>METIIENRKARFNFFILEELEAGIILMGSEVKSLREKKVNLSDAYVSEKNSEMWLNNMHISEYKPANRFNHSPKRARKLLLHKKQINKLIGKVKDSGITIIPLSLYFNDKGIAKMKIAVAKGKKLYDKREAIKKRDLEREERRLNK</sequence>
<reference evidence="4 5" key="1">
    <citation type="journal article" date="2021" name="Microb. Ecol.">
        <title>Candidatus Mesenet longicola: Novel Endosymbionts of Brontispa longissima that Induce Cytoplasmic Incompatibility.</title>
        <authorList>
            <person name="Takano S."/>
            <person name="Gotoh Y."/>
            <person name="Hayashi T."/>
        </authorList>
    </citation>
    <scope>NUCLEOTIDE SEQUENCE [LARGE SCALE GENOMIC DNA]</scope>
    <source>
        <strain evidence="4">L5</strain>
    </source>
</reference>
<dbReference type="SUPFAM" id="SSF74982">
    <property type="entry name" value="Small protein B (SmpB)"/>
    <property type="match status" value="1"/>
</dbReference>
<dbReference type="EMBL" id="BNGU01000016">
    <property type="protein sequence ID" value="GHM59508.1"/>
    <property type="molecule type" value="Genomic_DNA"/>
</dbReference>
<dbReference type="GO" id="GO:0070929">
    <property type="term" value="P:trans-translation"/>
    <property type="evidence" value="ECO:0007669"/>
    <property type="project" value="UniProtKB-UniRule"/>
</dbReference>
<comment type="function">
    <text evidence="3">Required for rescue of stalled ribosomes mediated by trans-translation. Binds to transfer-messenger RNA (tmRNA), required for stable association of tmRNA with ribosomes. tmRNA and SmpB together mimic tRNA shape, replacing the anticodon stem-loop with SmpB. tmRNA is encoded by the ssrA gene; the 2 termini fold to resemble tRNA(Ala) and it encodes a 'tag peptide', a short internal open reading frame. During trans-translation Ala-aminoacylated tmRNA acts like a tRNA, entering the A-site of stalled ribosomes, displacing the stalled mRNA. The ribosome then switches to translate the ORF on the tmRNA; the nascent peptide is terminated with the 'tag peptide' encoded by the tmRNA and targeted for degradation. The ribosome is freed to recommence translation, which seems to be the essential function of trans-translation.</text>
</comment>
<keyword evidence="5" id="KW-1185">Reference proteome</keyword>
<evidence type="ECO:0000256" key="2">
    <source>
        <dbReference type="ARBA" id="ARBA00022884"/>
    </source>
</evidence>
<dbReference type="PROSITE" id="PS01317">
    <property type="entry name" value="SSRP"/>
    <property type="match status" value="1"/>
</dbReference>
<dbReference type="NCBIfam" id="TIGR00086">
    <property type="entry name" value="smpB"/>
    <property type="match status" value="1"/>
</dbReference>
<dbReference type="CDD" id="cd09294">
    <property type="entry name" value="SmpB"/>
    <property type="match status" value="1"/>
</dbReference>
<comment type="caution">
    <text evidence="4">The sequence shown here is derived from an EMBL/GenBank/DDBJ whole genome shotgun (WGS) entry which is preliminary data.</text>
</comment>
<dbReference type="AlphaFoldDB" id="A0A8J3MP04"/>
<dbReference type="GO" id="GO:0070930">
    <property type="term" value="P:trans-translation-dependent protein tagging"/>
    <property type="evidence" value="ECO:0007669"/>
    <property type="project" value="TreeGrafter"/>
</dbReference>
<dbReference type="HAMAP" id="MF_00023">
    <property type="entry name" value="SmpB"/>
    <property type="match status" value="1"/>
</dbReference>
<dbReference type="InterPro" id="IPR000037">
    <property type="entry name" value="SsrA-bd_prot"/>
</dbReference>
<comment type="subcellular location">
    <subcellularLocation>
        <location evidence="3">Cytoplasm</location>
    </subcellularLocation>
    <text evidence="3">The tmRNA-SmpB complex associates with stalled 70S ribosomes.</text>
</comment>
<dbReference type="Pfam" id="PF01668">
    <property type="entry name" value="SmpB"/>
    <property type="match status" value="1"/>
</dbReference>
<dbReference type="PANTHER" id="PTHR30308">
    <property type="entry name" value="TMRNA-BINDING COMPONENT OF TRANS-TRANSLATION TAGGING COMPLEX"/>
    <property type="match status" value="1"/>
</dbReference>
<protein>
    <recommendedName>
        <fullName evidence="3">SsrA-binding protein</fullName>
    </recommendedName>
    <alternativeName>
        <fullName evidence="3">Small protein B</fullName>
    </alternativeName>
</protein>
<dbReference type="Gene3D" id="2.40.280.10">
    <property type="match status" value="1"/>
</dbReference>
<gene>
    <name evidence="3 4" type="primary">smpB</name>
    <name evidence="4" type="ORF">sL5_05010</name>
</gene>
<dbReference type="Proteomes" id="UP000637906">
    <property type="component" value="Unassembled WGS sequence"/>
</dbReference>
<dbReference type="InterPro" id="IPR020081">
    <property type="entry name" value="SsrA-bd_prot_CS"/>
</dbReference>
<evidence type="ECO:0000313" key="4">
    <source>
        <dbReference type="EMBL" id="GHM59508.1"/>
    </source>
</evidence>
<dbReference type="GO" id="GO:0005829">
    <property type="term" value="C:cytosol"/>
    <property type="evidence" value="ECO:0007669"/>
    <property type="project" value="TreeGrafter"/>
</dbReference>
<evidence type="ECO:0000313" key="5">
    <source>
        <dbReference type="Proteomes" id="UP000637906"/>
    </source>
</evidence>
<evidence type="ECO:0000256" key="1">
    <source>
        <dbReference type="ARBA" id="ARBA00022490"/>
    </source>
</evidence>
<dbReference type="InterPro" id="IPR023620">
    <property type="entry name" value="SmpB"/>
</dbReference>
<dbReference type="PANTHER" id="PTHR30308:SF2">
    <property type="entry name" value="SSRA-BINDING PROTEIN"/>
    <property type="match status" value="1"/>
</dbReference>
<proteinExistence type="inferred from homology"/>